<dbReference type="PANTHER" id="PTHR21415">
    <property type="entry name" value="U7 SNRNA-ASSOCIATED SM-LIKE PROTEIN LSM11"/>
    <property type="match status" value="1"/>
</dbReference>
<proteinExistence type="predicted"/>
<dbReference type="PANTHER" id="PTHR21415:SF1">
    <property type="entry name" value="U7 SNRNA-ASSOCIATED SM-LIKE PROTEIN LSM11"/>
    <property type="match status" value="1"/>
</dbReference>
<dbReference type="GO" id="GO:0071209">
    <property type="term" value="F:U7 snRNA binding"/>
    <property type="evidence" value="ECO:0007669"/>
    <property type="project" value="InterPro"/>
</dbReference>
<protein>
    <recommendedName>
        <fullName evidence="4">LSM domain-containing protein</fullName>
    </recommendedName>
</protein>
<keyword evidence="3" id="KW-1185">Reference proteome</keyword>
<gene>
    <name evidence="2" type="ORF">SNE40_018891</name>
</gene>
<name>A0AAN8J841_PATCE</name>
<sequence length="265" mass="30014">MAAPGKDESSNIESKDLMPSVDVLSPDFDPLSALYSRDVVIPYPEVQVFNTLYEYERKMTTKQKSTPENPQPSGSAVGTARMPKKTQFRQEGAAPKAMKSSSQGKKISRPQAVNILTRMEKKDLKGPLNVLQKCIQEKHHVRVWTRNAVSIRGICRGYIVAFDKHFNMAMIDVDEVFKNPCIDKKKRKKMRDKEKQESEKSSVADQPTRTDQSSSMLAVKTTTQNSILLCESVWLGLHPTELSYRHVNQIFIRGDNIACVNIIQR</sequence>
<feature type="compositionally biased region" description="Basic and acidic residues" evidence="1">
    <location>
        <begin position="1"/>
        <end position="16"/>
    </location>
</feature>
<comment type="caution">
    <text evidence="2">The sequence shown here is derived from an EMBL/GenBank/DDBJ whole genome shotgun (WGS) entry which is preliminary data.</text>
</comment>
<feature type="compositionally biased region" description="Basic and acidic residues" evidence="1">
    <location>
        <begin position="191"/>
        <end position="202"/>
    </location>
</feature>
<dbReference type="InterPro" id="IPR039267">
    <property type="entry name" value="Lsm11"/>
</dbReference>
<dbReference type="Proteomes" id="UP001347796">
    <property type="component" value="Unassembled WGS sequence"/>
</dbReference>
<feature type="region of interest" description="Disordered" evidence="1">
    <location>
        <begin position="60"/>
        <end position="107"/>
    </location>
</feature>
<evidence type="ECO:0000256" key="1">
    <source>
        <dbReference type="SAM" id="MobiDB-lite"/>
    </source>
</evidence>
<evidence type="ECO:0000313" key="3">
    <source>
        <dbReference type="Proteomes" id="UP001347796"/>
    </source>
</evidence>
<dbReference type="SUPFAM" id="SSF50182">
    <property type="entry name" value="Sm-like ribonucleoproteins"/>
    <property type="match status" value="1"/>
</dbReference>
<dbReference type="Gene3D" id="2.30.30.100">
    <property type="match status" value="1"/>
</dbReference>
<dbReference type="InterPro" id="IPR010920">
    <property type="entry name" value="LSM_dom_sf"/>
</dbReference>
<feature type="compositionally biased region" description="Polar residues" evidence="1">
    <location>
        <begin position="203"/>
        <end position="216"/>
    </location>
</feature>
<feature type="region of interest" description="Disordered" evidence="1">
    <location>
        <begin position="185"/>
        <end position="216"/>
    </location>
</feature>
<dbReference type="GO" id="GO:0006398">
    <property type="term" value="P:mRNA 3'-end processing by stem-loop binding and cleavage"/>
    <property type="evidence" value="ECO:0007669"/>
    <property type="project" value="TreeGrafter"/>
</dbReference>
<organism evidence="2 3">
    <name type="scientific">Patella caerulea</name>
    <name type="common">Rayed Mediterranean limpet</name>
    <dbReference type="NCBI Taxonomy" id="87958"/>
    <lineage>
        <taxon>Eukaryota</taxon>
        <taxon>Metazoa</taxon>
        <taxon>Spiralia</taxon>
        <taxon>Lophotrochozoa</taxon>
        <taxon>Mollusca</taxon>
        <taxon>Gastropoda</taxon>
        <taxon>Patellogastropoda</taxon>
        <taxon>Patelloidea</taxon>
        <taxon>Patellidae</taxon>
        <taxon>Patella</taxon>
    </lineage>
</organism>
<feature type="region of interest" description="Disordered" evidence="1">
    <location>
        <begin position="1"/>
        <end position="23"/>
    </location>
</feature>
<accession>A0AAN8J841</accession>
<evidence type="ECO:0000313" key="2">
    <source>
        <dbReference type="EMBL" id="KAK6170513.1"/>
    </source>
</evidence>
<dbReference type="GO" id="GO:0005683">
    <property type="term" value="C:U7 snRNP"/>
    <property type="evidence" value="ECO:0007669"/>
    <property type="project" value="TreeGrafter"/>
</dbReference>
<evidence type="ECO:0008006" key="4">
    <source>
        <dbReference type="Google" id="ProtNLM"/>
    </source>
</evidence>
<dbReference type="EMBL" id="JAZGQO010000014">
    <property type="protein sequence ID" value="KAK6170513.1"/>
    <property type="molecule type" value="Genomic_DNA"/>
</dbReference>
<dbReference type="AlphaFoldDB" id="A0AAN8J841"/>
<reference evidence="2 3" key="1">
    <citation type="submission" date="2024-01" db="EMBL/GenBank/DDBJ databases">
        <title>The genome of the rayed Mediterranean limpet Patella caerulea (Linnaeus, 1758).</title>
        <authorList>
            <person name="Anh-Thu Weber A."/>
            <person name="Halstead-Nussloch G."/>
        </authorList>
    </citation>
    <scope>NUCLEOTIDE SEQUENCE [LARGE SCALE GENOMIC DNA]</scope>
    <source>
        <strain evidence="2">AATW-2023a</strain>
        <tissue evidence="2">Whole specimen</tissue>
    </source>
</reference>
<feature type="compositionally biased region" description="Polar residues" evidence="1">
    <location>
        <begin position="62"/>
        <end position="76"/>
    </location>
</feature>